<protein>
    <submittedName>
        <fullName evidence="2">Uncharacterized protein</fullName>
    </submittedName>
</protein>
<name>A0A1L3KPB6_9VIRU</name>
<evidence type="ECO:0000313" key="2">
    <source>
        <dbReference type="EMBL" id="APG79227.1"/>
    </source>
</evidence>
<feature type="compositionally biased region" description="Low complexity" evidence="1">
    <location>
        <begin position="91"/>
        <end position="107"/>
    </location>
</feature>
<dbReference type="EMBL" id="KX884743">
    <property type="protein sequence ID" value="APG79227.1"/>
    <property type="molecule type" value="Genomic_RNA"/>
</dbReference>
<evidence type="ECO:0000256" key="1">
    <source>
        <dbReference type="SAM" id="MobiDB-lite"/>
    </source>
</evidence>
<sequence>MSRGKITDKSNDENKSPGKYVQFTKDVVEKLVNKNKFVEGPQDYNLLPDHVYGVTFYYNKSLNVIHSIQELINMGAWKKGDGDKVNIKGKSASNPPAGSSNSPGPSSVRMPKGMSRDIVNKVLLPFNSTGAKTKAPITEYVDDIKKSNLIKSFLNWQDLETSMENQIKALSKSMNVEYNKVYATVMLTIPLATSKKINNHEIEVNVGTATGKFKLVKLNDKQYDDHNSLTLKRAKTIAAPRMRELCELGGIVLESPFLNHILTPTVARKVRKLVPFASSYIGPNNERAIGSQEDADEWVAVMMAGCTDQADNMRRNWIAKRNNGLGQTASPLDMDAFKNESIAIIALSWRTNTQEAESIKIDIMMDFV</sequence>
<accession>A0A1L3KPB6</accession>
<reference evidence="2" key="1">
    <citation type="journal article" date="2016" name="Nature">
        <title>Redefining the invertebrate RNA virosphere.</title>
        <authorList>
            <person name="Shi M."/>
            <person name="Lin X.D."/>
            <person name="Tian J.H."/>
            <person name="Chen L.J."/>
            <person name="Chen X."/>
            <person name="Li C.X."/>
            <person name="Qin X.C."/>
            <person name="Li J."/>
            <person name="Cao J.P."/>
            <person name="Eden J.S."/>
            <person name="Buchmann J."/>
            <person name="Wang W."/>
            <person name="Xu J."/>
            <person name="Holmes E.C."/>
            <person name="Zhang Y.Z."/>
        </authorList>
    </citation>
    <scope>NUCLEOTIDE SEQUENCE</scope>
    <source>
        <strain evidence="2">BHJJX25757</strain>
    </source>
</reference>
<proteinExistence type="predicted"/>
<organism evidence="2">
    <name type="scientific">Beihai hermit crab virus 2</name>
    <dbReference type="NCBI Taxonomy" id="1922389"/>
    <lineage>
        <taxon>Viruses</taxon>
        <taxon>Riboviria</taxon>
    </lineage>
</organism>
<feature type="region of interest" description="Disordered" evidence="1">
    <location>
        <begin position="85"/>
        <end position="111"/>
    </location>
</feature>